<keyword evidence="1" id="KW-0175">Coiled coil</keyword>
<feature type="coiled-coil region" evidence="1">
    <location>
        <begin position="205"/>
        <end position="254"/>
    </location>
</feature>
<protein>
    <submittedName>
        <fullName evidence="4">Uncharacterized protein</fullName>
    </submittedName>
</protein>
<dbReference type="CDD" id="cd20746">
    <property type="entry name" value="FIX_Ntox15_NUC_DUF4112_RhsA-like"/>
    <property type="match status" value="1"/>
</dbReference>
<keyword evidence="3" id="KW-0472">Membrane</keyword>
<feature type="compositionally biased region" description="Basic and acidic residues" evidence="2">
    <location>
        <begin position="291"/>
        <end position="303"/>
    </location>
</feature>
<feature type="region of interest" description="Disordered" evidence="2">
    <location>
        <begin position="257"/>
        <end position="328"/>
    </location>
</feature>
<reference evidence="4 5" key="1">
    <citation type="journal article" date="2024" name="Chem. Sci.">
        <title>Discovery of a lagriamide polyketide by integrated genome mining, isotopic labeling, and untargeted metabolomics.</title>
        <authorList>
            <person name="Fergusson C.H."/>
            <person name="Saulog J."/>
            <person name="Paulo B.S."/>
            <person name="Wilson D.M."/>
            <person name="Liu D.Y."/>
            <person name="Morehouse N.J."/>
            <person name="Waterworth S."/>
            <person name="Barkei J."/>
            <person name="Gray C.A."/>
            <person name="Kwan J.C."/>
            <person name="Eustaquio A.S."/>
            <person name="Linington R.G."/>
        </authorList>
    </citation>
    <scope>NUCLEOTIDE SEQUENCE [LARGE SCALE GENOMIC DNA]</scope>
    <source>
        <strain evidence="4 5">RL17-338-BIF-B</strain>
    </source>
</reference>
<dbReference type="EMBL" id="JAOALG010000001">
    <property type="protein sequence ID" value="MEQ5841059.1"/>
    <property type="molecule type" value="Genomic_DNA"/>
</dbReference>
<feature type="transmembrane region" description="Helical" evidence="3">
    <location>
        <begin position="87"/>
        <end position="120"/>
    </location>
</feature>
<dbReference type="Gene3D" id="3.90.210.10">
    <property type="entry name" value="Heat-Labile Enterotoxin, subunit A"/>
    <property type="match status" value="1"/>
</dbReference>
<accession>A0ABV1LP00</accession>
<keyword evidence="3" id="KW-1133">Transmembrane helix</keyword>
<keyword evidence="5" id="KW-1185">Reference proteome</keyword>
<sequence>MSDSSSNGLLNRIWEEVVGEVAADLKWLLDLLAGEFIPDRPFSVIVVEMLANFAPGVIIVTSARDAIAIIVRLALHPERREQVSEWILLCACLIALALPLVMAAAGSAAAGVGAIVTGLLGDELAAALRASMLMLIEESEKLVEMVRFLNKFIKGNILQFLEDVKFVKYEKSLLEILEQTTGKLIGIVQQVRGKLMDARVLSVRIADHMESLQNLINKMSMWEQRFYAVQQEGIRQIPRALEELQQRLDKLLTQAAPKESHMVSAGVPATKPPPVALPTQEINDTPGATIRKQEAHANPDADGHATSGNASARKDKPDVPSAPDRQPNVKIEEVHSPGEDYAVVNGVKIKPLIYPKLYHGTNVGTLGFDADMSAKEVAAKIYAEGLPGRGDNIDLIQHAAGASDRAFRGTTEMMLTPDGEAGALLWAEEGGFLVQLKNVKGYDVNAALEGRVPKPDGTFGGNAVRGEQEIAVPGKIKPEQIEQVYEVVKNSRDRLMAVPIDR</sequence>
<keyword evidence="3" id="KW-0812">Transmembrane</keyword>
<comment type="caution">
    <text evidence="4">The sequence shown here is derived from an EMBL/GenBank/DDBJ whole genome shotgun (WGS) entry which is preliminary data.</text>
</comment>
<evidence type="ECO:0000256" key="1">
    <source>
        <dbReference type="SAM" id="Coils"/>
    </source>
</evidence>
<gene>
    <name evidence="4" type="ORF">N0A02_16660</name>
</gene>
<name>A0ABV1LP00_9BURK</name>
<organism evidence="4 5">
    <name type="scientific">Paraburkholderia acidicola</name>
    <dbReference type="NCBI Taxonomy" id="1912599"/>
    <lineage>
        <taxon>Bacteria</taxon>
        <taxon>Pseudomonadati</taxon>
        <taxon>Pseudomonadota</taxon>
        <taxon>Betaproteobacteria</taxon>
        <taxon>Burkholderiales</taxon>
        <taxon>Burkholderiaceae</taxon>
        <taxon>Paraburkholderia</taxon>
    </lineage>
</organism>
<dbReference type="Proteomes" id="UP001469089">
    <property type="component" value="Unassembled WGS sequence"/>
</dbReference>
<evidence type="ECO:0000313" key="4">
    <source>
        <dbReference type="EMBL" id="MEQ5841059.1"/>
    </source>
</evidence>
<dbReference type="InterPro" id="IPR049802">
    <property type="entry name" value="RhsC-like_FIX"/>
</dbReference>
<evidence type="ECO:0000313" key="5">
    <source>
        <dbReference type="Proteomes" id="UP001469089"/>
    </source>
</evidence>
<evidence type="ECO:0000256" key="2">
    <source>
        <dbReference type="SAM" id="MobiDB-lite"/>
    </source>
</evidence>
<dbReference type="RefSeq" id="WP_349543049.1">
    <property type="nucleotide sequence ID" value="NZ_JAOALG010000001.1"/>
</dbReference>
<proteinExistence type="predicted"/>
<evidence type="ECO:0000256" key="3">
    <source>
        <dbReference type="SAM" id="Phobius"/>
    </source>
</evidence>